<sequence length="134" mass="15590">MTKSSLTFFFKEYCEKRNLTHEEIQERFAILQYQAEVERDTTQNHEPLEKIFAKWRQACQNKHAQNYEPNQGVSQSPPTSKKERVLVVPVESSEELAVLELVQAFFQSDRSLCEILKLSNCLFNLGKAYNKSGK</sequence>
<name>A0A4S2PY15_9PAST</name>
<organism evidence="1 2">
    <name type="scientific">Rodentibacter pneumotropicus</name>
    <dbReference type="NCBI Taxonomy" id="758"/>
    <lineage>
        <taxon>Bacteria</taxon>
        <taxon>Pseudomonadati</taxon>
        <taxon>Pseudomonadota</taxon>
        <taxon>Gammaproteobacteria</taxon>
        <taxon>Pasteurellales</taxon>
        <taxon>Pasteurellaceae</taxon>
        <taxon>Rodentibacter</taxon>
    </lineage>
</organism>
<evidence type="ECO:0000313" key="2">
    <source>
        <dbReference type="Proteomes" id="UP000306758"/>
    </source>
</evidence>
<dbReference type="Proteomes" id="UP000306758">
    <property type="component" value="Unassembled WGS sequence"/>
</dbReference>
<dbReference type="EMBL" id="QXNI01000037">
    <property type="protein sequence ID" value="THA08978.1"/>
    <property type="molecule type" value="Genomic_DNA"/>
</dbReference>
<proteinExistence type="predicted"/>
<reference evidence="1 2" key="1">
    <citation type="journal article" date="2019" name="Vet. Microbiol.">
        <title>Development of multi locus sequence typing (MLST) of Rodentibacter pneumotropicus.</title>
        <authorList>
            <person name="Adhikary S."/>
            <person name="Bisgaard M."/>
            <person name="Boot R."/>
            <person name="Benga L."/>
            <person name="Nicklas W."/>
            <person name="Christensen H."/>
        </authorList>
    </citation>
    <scope>NUCLEOTIDE SEQUENCE [LARGE SCALE GENOMIC DNA]</scope>
    <source>
        <strain evidence="1 2">Ac84</strain>
    </source>
</reference>
<accession>A0A4S2PY15</accession>
<dbReference type="RefSeq" id="WP_136123595.1">
    <property type="nucleotide sequence ID" value="NZ_QXNI01000037.1"/>
</dbReference>
<gene>
    <name evidence="1" type="ORF">D3M78_06630</name>
</gene>
<dbReference type="AlphaFoldDB" id="A0A4S2PY15"/>
<protein>
    <submittedName>
        <fullName evidence="1">Uncharacterized protein</fullName>
    </submittedName>
</protein>
<evidence type="ECO:0000313" key="1">
    <source>
        <dbReference type="EMBL" id="THA08978.1"/>
    </source>
</evidence>
<comment type="caution">
    <text evidence="1">The sequence shown here is derived from an EMBL/GenBank/DDBJ whole genome shotgun (WGS) entry which is preliminary data.</text>
</comment>